<dbReference type="Pfam" id="PF06500">
    <property type="entry name" value="FrsA-like"/>
    <property type="match status" value="1"/>
</dbReference>
<keyword evidence="2 3" id="KW-0378">Hydrolase</keyword>
<name>A0A6G9Z0F6_9NOCA</name>
<sequence length="397" mass="42937">MRRTIVTVCALTGTTELLSRRRGADYVLPKAWVPRFAGLAGIDDALLSAQLHDIRSFRDQPWTTYWNRLAREQRTEAAPTLSPAAELLIARRTIATHELYAVDALVKSIVYGLISAWPGGSPGRTAAYRNSRRQLEVLLTTLGPALGVEFEPFTVEDGGEIVRGHLLLPTGGGPCPVVLTVNGVDATVQESLLAFLGYPCRGLALAAMEMPGTWESHTRLSAASAQVFDAALRQLAGHPRIDLNRMAMLGLSLGGYWAAAVATTNRLLRCAVVSGAPTDRSFGPAAMLGVPEVVVEAMRNALGARTIRDLGTQLRRFSLRGLYRLITIPLLVVNGDADEVVSVRDSRDLAAAAPRAQLRLYLGDGHCAVGNFADWTAAAERWMWRNFTDDGDPTAAR</sequence>
<comment type="similarity">
    <text evidence="1">Belongs to the AB hydrolase superfamily.</text>
</comment>
<dbReference type="InterPro" id="IPR050261">
    <property type="entry name" value="FrsA_esterase"/>
</dbReference>
<accession>A0A6G9Z0F6</accession>
<dbReference type="Gene3D" id="3.40.50.1820">
    <property type="entry name" value="alpha/beta hydrolase"/>
    <property type="match status" value="1"/>
</dbReference>
<dbReference type="GO" id="GO:0016787">
    <property type="term" value="F:hydrolase activity"/>
    <property type="evidence" value="ECO:0007669"/>
    <property type="project" value="UniProtKB-KW"/>
</dbReference>
<dbReference type="PANTHER" id="PTHR22946">
    <property type="entry name" value="DIENELACTONE HYDROLASE DOMAIN-CONTAINING PROTEIN-RELATED"/>
    <property type="match status" value="1"/>
</dbReference>
<evidence type="ECO:0000313" key="4">
    <source>
        <dbReference type="Proteomes" id="UP000500953"/>
    </source>
</evidence>
<protein>
    <submittedName>
        <fullName evidence="3">Alpha/beta hydrolase</fullName>
    </submittedName>
</protein>
<evidence type="ECO:0000313" key="3">
    <source>
        <dbReference type="EMBL" id="QIS18944.1"/>
    </source>
</evidence>
<dbReference type="EMBL" id="CP046173">
    <property type="protein sequence ID" value="QIS18944.1"/>
    <property type="molecule type" value="Genomic_DNA"/>
</dbReference>
<organism evidence="3 4">
    <name type="scientific">Nocardia terpenica</name>
    <dbReference type="NCBI Taxonomy" id="455432"/>
    <lineage>
        <taxon>Bacteria</taxon>
        <taxon>Bacillati</taxon>
        <taxon>Actinomycetota</taxon>
        <taxon>Actinomycetes</taxon>
        <taxon>Mycobacteriales</taxon>
        <taxon>Nocardiaceae</taxon>
        <taxon>Nocardia</taxon>
    </lineage>
</organism>
<dbReference type="SUPFAM" id="SSF53474">
    <property type="entry name" value="alpha/beta-Hydrolases"/>
    <property type="match status" value="1"/>
</dbReference>
<dbReference type="PANTHER" id="PTHR22946:SF12">
    <property type="entry name" value="CONIDIAL PIGMENT BIOSYNTHESIS PROTEIN AYG1 (AFU_ORTHOLOGUE AFUA_2G17550)"/>
    <property type="match status" value="1"/>
</dbReference>
<dbReference type="AlphaFoldDB" id="A0A6G9Z0F6"/>
<reference evidence="3 4" key="1">
    <citation type="journal article" date="2019" name="ACS Chem. Biol.">
        <title>Identification and Mobilization of a Cryptic Antibiotic Biosynthesis Gene Locus from a Human-Pathogenic Nocardia Isolate.</title>
        <authorList>
            <person name="Herisse M."/>
            <person name="Ishida K."/>
            <person name="Porter J.L."/>
            <person name="Howden B."/>
            <person name="Hertweck C."/>
            <person name="Stinear T.P."/>
            <person name="Pidot S.J."/>
        </authorList>
    </citation>
    <scope>NUCLEOTIDE SEQUENCE [LARGE SCALE GENOMIC DNA]</scope>
    <source>
        <strain evidence="3 4">AUSMDU00012715</strain>
    </source>
</reference>
<dbReference type="InterPro" id="IPR010520">
    <property type="entry name" value="FrsA-like"/>
</dbReference>
<proteinExistence type="inferred from homology"/>
<evidence type="ECO:0000256" key="1">
    <source>
        <dbReference type="ARBA" id="ARBA00008645"/>
    </source>
</evidence>
<dbReference type="InterPro" id="IPR029058">
    <property type="entry name" value="AB_hydrolase_fold"/>
</dbReference>
<dbReference type="Proteomes" id="UP000500953">
    <property type="component" value="Chromosome"/>
</dbReference>
<evidence type="ECO:0000256" key="2">
    <source>
        <dbReference type="ARBA" id="ARBA00022801"/>
    </source>
</evidence>
<gene>
    <name evidence="3" type="ORF">F6W96_12180</name>
</gene>